<comment type="caution">
    <text evidence="4">The sequence shown here is derived from an EMBL/GenBank/DDBJ whole genome shotgun (WGS) entry which is preliminary data.</text>
</comment>
<dbReference type="AlphaFoldDB" id="A0A835M814"/>
<dbReference type="OrthoDB" id="342024at2759"/>
<dbReference type="Proteomes" id="UP000631114">
    <property type="component" value="Unassembled WGS sequence"/>
</dbReference>
<evidence type="ECO:0000259" key="3">
    <source>
        <dbReference type="Pfam" id="PF22594"/>
    </source>
</evidence>
<evidence type="ECO:0000313" key="5">
    <source>
        <dbReference type="Proteomes" id="UP000631114"/>
    </source>
</evidence>
<dbReference type="InterPro" id="IPR050100">
    <property type="entry name" value="TRAFAC_GTPase_members"/>
</dbReference>
<organism evidence="4 5">
    <name type="scientific">Coptis chinensis</name>
    <dbReference type="NCBI Taxonomy" id="261450"/>
    <lineage>
        <taxon>Eukaryota</taxon>
        <taxon>Viridiplantae</taxon>
        <taxon>Streptophyta</taxon>
        <taxon>Embryophyta</taxon>
        <taxon>Tracheophyta</taxon>
        <taxon>Spermatophyta</taxon>
        <taxon>Magnoliopsida</taxon>
        <taxon>Ranunculales</taxon>
        <taxon>Ranunculaceae</taxon>
        <taxon>Coptidoideae</taxon>
        <taxon>Coptis</taxon>
    </lineage>
</organism>
<protein>
    <recommendedName>
        <fullName evidence="3">GTP-eEF1A C-terminal domain-containing protein</fullName>
    </recommendedName>
</protein>
<dbReference type="EMBL" id="JADFTS010000003">
    <property type="protein sequence ID" value="KAF9614096.1"/>
    <property type="molecule type" value="Genomic_DNA"/>
</dbReference>
<sequence>MEFHIHHIKEAARVVKILSLFDPKTTKVLKKAPRCLTAKQSALIEVRKTVHSFVTGMVILDEAVCVEEFSNCRVLGRVFLRAYGRTSAVGIVTRII</sequence>
<dbReference type="GO" id="GO:0005525">
    <property type="term" value="F:GTP binding"/>
    <property type="evidence" value="ECO:0007669"/>
    <property type="project" value="UniProtKB-KW"/>
</dbReference>
<dbReference type="InterPro" id="IPR054696">
    <property type="entry name" value="GTP-eEF1A_C"/>
</dbReference>
<keyword evidence="1" id="KW-0547">Nucleotide-binding</keyword>
<evidence type="ECO:0000313" key="4">
    <source>
        <dbReference type="EMBL" id="KAF9614096.1"/>
    </source>
</evidence>
<feature type="domain" description="GTP-eEF1A C-terminal" evidence="3">
    <location>
        <begin position="2"/>
        <end position="93"/>
    </location>
</feature>
<dbReference type="Gene3D" id="2.40.30.10">
    <property type="entry name" value="Translation factors"/>
    <property type="match status" value="1"/>
</dbReference>
<dbReference type="SUPFAM" id="SSF50465">
    <property type="entry name" value="EF-Tu/eEF-1alpha/eIF2-gamma C-terminal domain"/>
    <property type="match status" value="1"/>
</dbReference>
<evidence type="ECO:0000256" key="2">
    <source>
        <dbReference type="ARBA" id="ARBA00023134"/>
    </source>
</evidence>
<reference evidence="4 5" key="1">
    <citation type="submission" date="2020-10" db="EMBL/GenBank/DDBJ databases">
        <title>The Coptis chinensis genome and diversification of protoberbering-type alkaloids.</title>
        <authorList>
            <person name="Wang B."/>
            <person name="Shu S."/>
            <person name="Song C."/>
            <person name="Liu Y."/>
        </authorList>
    </citation>
    <scope>NUCLEOTIDE SEQUENCE [LARGE SCALE GENOMIC DNA]</scope>
    <source>
        <strain evidence="4">HL-2020</strain>
        <tissue evidence="4">Leaf</tissue>
    </source>
</reference>
<gene>
    <name evidence="4" type="ORF">IFM89_015358</name>
</gene>
<dbReference type="Pfam" id="PF22594">
    <property type="entry name" value="GTP-eEF1A_C"/>
    <property type="match status" value="1"/>
</dbReference>
<keyword evidence="2" id="KW-0342">GTP-binding</keyword>
<name>A0A835M814_9MAGN</name>
<dbReference type="PANTHER" id="PTHR23115">
    <property type="entry name" value="TRANSLATION FACTOR"/>
    <property type="match status" value="1"/>
</dbReference>
<accession>A0A835M814</accession>
<keyword evidence="5" id="KW-1185">Reference proteome</keyword>
<proteinExistence type="predicted"/>
<evidence type="ECO:0000256" key="1">
    <source>
        <dbReference type="ARBA" id="ARBA00022741"/>
    </source>
</evidence>
<dbReference type="InterPro" id="IPR009001">
    <property type="entry name" value="Transl_elong_EF1A/Init_IF2_C"/>
</dbReference>